<dbReference type="NCBIfam" id="TIGR01916">
    <property type="entry name" value="F420_cofE"/>
    <property type="match status" value="1"/>
</dbReference>
<evidence type="ECO:0000256" key="2">
    <source>
        <dbReference type="ARBA" id="ARBA00022723"/>
    </source>
</evidence>
<dbReference type="EC" id="6.3.2.31" evidence="9"/>
<evidence type="ECO:0000256" key="5">
    <source>
        <dbReference type="ARBA" id="ARBA00022958"/>
    </source>
</evidence>
<dbReference type="EC" id="6.3.2.34" evidence="9"/>
<dbReference type="SUPFAM" id="SSF144010">
    <property type="entry name" value="CofE-like"/>
    <property type="match status" value="1"/>
</dbReference>
<dbReference type="GO" id="GO:0046872">
    <property type="term" value="F:metal ion binding"/>
    <property type="evidence" value="ECO:0007669"/>
    <property type="project" value="UniProtKB-KW"/>
</dbReference>
<feature type="domain" description="Coenzyme F420:L-glutamate ligase-like" evidence="8">
    <location>
        <begin position="36"/>
        <end position="233"/>
    </location>
</feature>
<keyword evidence="5" id="KW-0630">Potassium</keyword>
<keyword evidence="2" id="KW-0479">Metal-binding</keyword>
<dbReference type="Pfam" id="PF01996">
    <property type="entry name" value="F420_ligase"/>
    <property type="match status" value="1"/>
</dbReference>
<dbReference type="InterPro" id="IPR002847">
    <property type="entry name" value="F420-0_gamma-glut_ligase-dom"/>
</dbReference>
<keyword evidence="6" id="KW-0342">GTP-binding</keyword>
<dbReference type="Gene3D" id="3.30.1330.100">
    <property type="entry name" value="CofE-like"/>
    <property type="match status" value="1"/>
</dbReference>
<accession>A0A7W7CY48</accession>
<protein>
    <submittedName>
        <fullName evidence="9">Coenzyme F420-0:L-glutamate ligase/coenzyme F420-1:gamma-L-glutamate ligase</fullName>
        <ecNumber evidence="9">6.3.2.31</ecNumber>
        <ecNumber evidence="9">6.3.2.34</ecNumber>
    </submittedName>
</protein>
<evidence type="ECO:0000259" key="8">
    <source>
        <dbReference type="Pfam" id="PF01996"/>
    </source>
</evidence>
<dbReference type="Proteomes" id="UP000542742">
    <property type="component" value="Unassembled WGS sequence"/>
</dbReference>
<keyword evidence="7" id="KW-0464">Manganese</keyword>
<dbReference type="Gene3D" id="3.90.1660.10">
    <property type="entry name" value="CofE-like domain"/>
    <property type="match status" value="1"/>
</dbReference>
<keyword evidence="3" id="KW-0547">Nucleotide-binding</keyword>
<dbReference type="NCBIfam" id="NF009810">
    <property type="entry name" value="PRK13294.1"/>
    <property type="match status" value="1"/>
</dbReference>
<dbReference type="GO" id="GO:0052619">
    <property type="term" value="F:coenzyme F420-1:gamma-L-glutamate ligase activity"/>
    <property type="evidence" value="ECO:0007669"/>
    <property type="project" value="UniProtKB-EC"/>
</dbReference>
<dbReference type="AlphaFoldDB" id="A0A7W7CY48"/>
<dbReference type="GO" id="GO:0052618">
    <property type="term" value="F:coenzyme F420-0:L-glutamate ligase activity"/>
    <property type="evidence" value="ECO:0007669"/>
    <property type="project" value="UniProtKB-EC"/>
</dbReference>
<evidence type="ECO:0000256" key="1">
    <source>
        <dbReference type="ARBA" id="ARBA00022598"/>
    </source>
</evidence>
<proteinExistence type="predicted"/>
<dbReference type="PANTHER" id="PTHR47917:SF1">
    <property type="entry name" value="COENZYME F420:L-GLUTAMATE LIGASE"/>
    <property type="match status" value="1"/>
</dbReference>
<keyword evidence="10" id="KW-1185">Reference proteome</keyword>
<evidence type="ECO:0000313" key="9">
    <source>
        <dbReference type="EMBL" id="MBB4695136.1"/>
    </source>
</evidence>
<organism evidence="9 10">
    <name type="scientific">Paractinoplanes abujensis</name>
    <dbReference type="NCBI Taxonomy" id="882441"/>
    <lineage>
        <taxon>Bacteria</taxon>
        <taxon>Bacillati</taxon>
        <taxon>Actinomycetota</taxon>
        <taxon>Actinomycetes</taxon>
        <taxon>Micromonosporales</taxon>
        <taxon>Micromonosporaceae</taxon>
        <taxon>Paractinoplanes</taxon>
    </lineage>
</organism>
<evidence type="ECO:0000313" key="10">
    <source>
        <dbReference type="Proteomes" id="UP000542742"/>
    </source>
</evidence>
<evidence type="ECO:0000256" key="3">
    <source>
        <dbReference type="ARBA" id="ARBA00022741"/>
    </source>
</evidence>
<dbReference type="GO" id="GO:0005525">
    <property type="term" value="F:GTP binding"/>
    <property type="evidence" value="ECO:0007669"/>
    <property type="project" value="UniProtKB-KW"/>
</dbReference>
<comment type="caution">
    <text evidence="9">The sequence shown here is derived from an EMBL/GenBank/DDBJ whole genome shotgun (WGS) entry which is preliminary data.</text>
</comment>
<evidence type="ECO:0000256" key="6">
    <source>
        <dbReference type="ARBA" id="ARBA00023134"/>
    </source>
</evidence>
<dbReference type="InterPro" id="IPR008225">
    <property type="entry name" value="F420-0_g-glutamyl_ligase"/>
</dbReference>
<evidence type="ECO:0000256" key="7">
    <source>
        <dbReference type="ARBA" id="ARBA00023211"/>
    </source>
</evidence>
<keyword evidence="1 9" id="KW-0436">Ligase</keyword>
<dbReference type="EMBL" id="JACHMF010000001">
    <property type="protein sequence ID" value="MBB4695136.1"/>
    <property type="molecule type" value="Genomic_DNA"/>
</dbReference>
<reference evidence="9 10" key="1">
    <citation type="submission" date="2020-08" db="EMBL/GenBank/DDBJ databases">
        <title>Sequencing the genomes of 1000 actinobacteria strains.</title>
        <authorList>
            <person name="Klenk H.-P."/>
        </authorList>
    </citation>
    <scope>NUCLEOTIDE SEQUENCE [LARGE SCALE GENOMIC DNA]</scope>
    <source>
        <strain evidence="9 10">DSM 45518</strain>
    </source>
</reference>
<name>A0A7W7CY48_9ACTN</name>
<keyword evidence="4" id="KW-0460">Magnesium</keyword>
<evidence type="ECO:0000256" key="4">
    <source>
        <dbReference type="ARBA" id="ARBA00022842"/>
    </source>
</evidence>
<gene>
    <name evidence="9" type="ORF">BKA14_005284</name>
</gene>
<sequence>MSRFTASSVKLGGTLTAEGDGVVTDGLEILPVRGMGHIVAGDDLAELISAAAPWLADGDVLVVTSKIVSKAEGRLAEVPADGPEREEARREVLAAETARVVARRGPTTIVQTHHGFVMAAAGIDASNVDKTHLVLLPADPDASARQLRAAFRARGLDVGVIVSDTMGRAWRNGLTDVALGAAGIEPIRDHRGETDPYGNELEITQMAVIDELAAAGELVKGKCDQVPVAVVRGYPRSGIRDADGAAVLLRDAASDMFSLGTAEARTAGLRDAAQLPDGALPGRPVDPAAVDRAAAAVADALSPAIVVAPDEAIAGSGATAALHLRTRDMSPAGWMRLGADAHRLRAALAAESIVTLSLPHEDGIRLELSGTEESR</sequence>
<dbReference type="PANTHER" id="PTHR47917">
    <property type="match status" value="1"/>
</dbReference>